<dbReference type="Gene3D" id="3.30.450.20">
    <property type="entry name" value="PAS domain"/>
    <property type="match status" value="2"/>
</dbReference>
<dbReference type="CDD" id="cd11386">
    <property type="entry name" value="MCP_signal"/>
    <property type="match status" value="1"/>
</dbReference>
<dbReference type="CDD" id="cd12912">
    <property type="entry name" value="PDC2_MCP_like"/>
    <property type="match status" value="1"/>
</dbReference>
<evidence type="ECO:0000256" key="5">
    <source>
        <dbReference type="ARBA" id="ARBA00022692"/>
    </source>
</evidence>
<dbReference type="PROSITE" id="PS50885">
    <property type="entry name" value="HAMP"/>
    <property type="match status" value="1"/>
</dbReference>
<feature type="domain" description="Methyl-accepting transducer" evidence="12">
    <location>
        <begin position="376"/>
        <end position="633"/>
    </location>
</feature>
<dbReference type="SUPFAM" id="SSF58104">
    <property type="entry name" value="Methyl-accepting chemotaxis protein (MCP) signaling domain"/>
    <property type="match status" value="1"/>
</dbReference>
<evidence type="ECO:0000256" key="9">
    <source>
        <dbReference type="ARBA" id="ARBA00029447"/>
    </source>
</evidence>
<dbReference type="GO" id="GO:0005886">
    <property type="term" value="C:plasma membrane"/>
    <property type="evidence" value="ECO:0007669"/>
    <property type="project" value="UniProtKB-SubCell"/>
</dbReference>
<dbReference type="InterPro" id="IPR033479">
    <property type="entry name" value="dCache_1"/>
</dbReference>
<keyword evidence="3" id="KW-0488">Methylation</keyword>
<dbReference type="CDD" id="cd18773">
    <property type="entry name" value="PDC1_HK_sensor"/>
    <property type="match status" value="1"/>
</dbReference>
<comment type="caution">
    <text evidence="14">The sequence shown here is derived from an EMBL/GenBank/DDBJ whole genome shotgun (WGS) entry which is preliminary data.</text>
</comment>
<dbReference type="SUPFAM" id="SSF103190">
    <property type="entry name" value="Sensory domain-like"/>
    <property type="match status" value="1"/>
</dbReference>
<evidence type="ECO:0000259" key="13">
    <source>
        <dbReference type="PROSITE" id="PS50885"/>
    </source>
</evidence>
<keyword evidence="15" id="KW-1185">Reference proteome</keyword>
<dbReference type="InterPro" id="IPR004089">
    <property type="entry name" value="MCPsignal_dom"/>
</dbReference>
<sequence>MKSIQTRLISLICLILVVTLLAVSAITYWQVKQQVEANILSEGAISTADKKSHIDLYLSNYASSMYRYTHNNVISEFLNAAGEEKEALWQLVSEDFLIFNEQNENIAVSYLGTNQGEFYAEPFIDVGSDYDPRVRPWYEQASANPGEVIWTEPYLDASSGEYTVTVAKAVIGSSNSILGVIGFDLSLEDLTNIVSSTNLNYDGYFFLFDEAGIALVHPTMTENNREDPVVAQILSGGSHGLIEYNQDGSNQILFYETIESTNWKIGSVFEQEKMLAQANELRNTILITAFIAILIAIGISYFVSKKISKPIVALRNQVSLVANGDLTVSISSNSKDEIGQLTNDFNRMVLSMKGLIDSIQTSVEQVSQSTENLSAVAEETLASSDEVAAAINEIASGSLQQAEDIDSTKLATVDLSKQIDSVNTYSATLVTLSQQAKRENEKGSDTVFLLREQTQGFNSVIQGVEKAVHTLSDRIIEVGQVIDTINNISDQTNLLALNASIEAARAGESGKGFAVVAAEVRKLAEQSSQATNKVRQTIEGIQLEANKVVHEMTSTKTITEEQNLAVQRTEASFEGIEKVVDQMTSAINSIKTEVKKMTDHKDAVVASIEDIAVVSEQSTAASEEVAASSDEQRRALSTVSNSTELLNDATLELTERMKQFKY</sequence>
<organism evidence="14 15">
    <name type="scientific">Halalkalibacter alkaliphilus</name>
    <dbReference type="NCBI Taxonomy" id="2917993"/>
    <lineage>
        <taxon>Bacteria</taxon>
        <taxon>Bacillati</taxon>
        <taxon>Bacillota</taxon>
        <taxon>Bacilli</taxon>
        <taxon>Bacillales</taxon>
        <taxon>Bacillaceae</taxon>
        <taxon>Halalkalibacter</taxon>
    </lineage>
</organism>
<proteinExistence type="inferred from homology"/>
<dbReference type="GO" id="GO:0007165">
    <property type="term" value="P:signal transduction"/>
    <property type="evidence" value="ECO:0007669"/>
    <property type="project" value="UniProtKB-KW"/>
</dbReference>
<protein>
    <submittedName>
        <fullName evidence="14">Methyl-accepting chemotaxis protein</fullName>
    </submittedName>
</protein>
<evidence type="ECO:0000256" key="2">
    <source>
        <dbReference type="ARBA" id="ARBA00022475"/>
    </source>
</evidence>
<feature type="transmembrane region" description="Helical" evidence="11">
    <location>
        <begin position="284"/>
        <end position="303"/>
    </location>
</feature>
<evidence type="ECO:0000256" key="6">
    <source>
        <dbReference type="ARBA" id="ARBA00022989"/>
    </source>
</evidence>
<comment type="subcellular location">
    <subcellularLocation>
        <location evidence="1">Cell membrane</location>
        <topology evidence="1">Multi-pass membrane protein</topology>
    </subcellularLocation>
</comment>
<evidence type="ECO:0000313" key="15">
    <source>
        <dbReference type="Proteomes" id="UP001139150"/>
    </source>
</evidence>
<keyword evidence="4" id="KW-0145">Chemotaxis</keyword>
<dbReference type="SMART" id="SM00304">
    <property type="entry name" value="HAMP"/>
    <property type="match status" value="1"/>
</dbReference>
<keyword evidence="7 11" id="KW-0472">Membrane</keyword>
<evidence type="ECO:0000256" key="8">
    <source>
        <dbReference type="ARBA" id="ARBA00023224"/>
    </source>
</evidence>
<dbReference type="Pfam" id="PF02743">
    <property type="entry name" value="dCache_1"/>
    <property type="match status" value="1"/>
</dbReference>
<dbReference type="PANTHER" id="PTHR32089:SF114">
    <property type="entry name" value="METHYL-ACCEPTING CHEMOTAXIS PROTEIN MCPB"/>
    <property type="match status" value="1"/>
</dbReference>
<keyword evidence="5 11" id="KW-0812">Transmembrane</keyword>
<dbReference type="GO" id="GO:0006935">
    <property type="term" value="P:chemotaxis"/>
    <property type="evidence" value="ECO:0007669"/>
    <property type="project" value="UniProtKB-KW"/>
</dbReference>
<dbReference type="PROSITE" id="PS50111">
    <property type="entry name" value="CHEMOTAXIS_TRANSDUC_2"/>
    <property type="match status" value="1"/>
</dbReference>
<dbReference type="Pfam" id="PF00672">
    <property type="entry name" value="HAMP"/>
    <property type="match status" value="1"/>
</dbReference>
<keyword evidence="2" id="KW-1003">Cell membrane</keyword>
<dbReference type="CDD" id="cd06225">
    <property type="entry name" value="HAMP"/>
    <property type="match status" value="1"/>
</dbReference>
<dbReference type="InterPro" id="IPR029151">
    <property type="entry name" value="Sensor-like_sf"/>
</dbReference>
<reference evidence="14" key="1">
    <citation type="submission" date="2022-02" db="EMBL/GenBank/DDBJ databases">
        <title>Halalkalibacter sp. nov. isolated from Lonar Lake, India.</title>
        <authorList>
            <person name="Joshi A."/>
            <person name="Thite S."/>
            <person name="Lodha T."/>
        </authorList>
    </citation>
    <scope>NUCLEOTIDE SEQUENCE</scope>
    <source>
        <strain evidence="14">MEB205</strain>
    </source>
</reference>
<dbReference type="Pfam" id="PF00015">
    <property type="entry name" value="MCPsignal"/>
    <property type="match status" value="1"/>
</dbReference>
<dbReference type="InterPro" id="IPR003660">
    <property type="entry name" value="HAMP_dom"/>
</dbReference>
<evidence type="ECO:0000256" key="7">
    <source>
        <dbReference type="ARBA" id="ARBA00023136"/>
    </source>
</evidence>
<evidence type="ECO:0000256" key="11">
    <source>
        <dbReference type="SAM" id="Phobius"/>
    </source>
</evidence>
<evidence type="ECO:0000259" key="12">
    <source>
        <dbReference type="PROSITE" id="PS50111"/>
    </source>
</evidence>
<dbReference type="Gene3D" id="1.10.8.500">
    <property type="entry name" value="HAMP domain in histidine kinase"/>
    <property type="match status" value="1"/>
</dbReference>
<dbReference type="EMBL" id="JAKRYL010000009">
    <property type="protein sequence ID" value="MCL7747558.1"/>
    <property type="molecule type" value="Genomic_DNA"/>
</dbReference>
<evidence type="ECO:0000313" key="14">
    <source>
        <dbReference type="EMBL" id="MCL7747558.1"/>
    </source>
</evidence>
<accession>A0A9X2CSS6</accession>
<evidence type="ECO:0000256" key="3">
    <source>
        <dbReference type="ARBA" id="ARBA00022481"/>
    </source>
</evidence>
<comment type="similarity">
    <text evidence="9">Belongs to the methyl-accepting chemotaxis (MCP) protein family.</text>
</comment>
<dbReference type="Gene3D" id="1.10.287.950">
    <property type="entry name" value="Methyl-accepting chemotaxis protein"/>
    <property type="match status" value="1"/>
</dbReference>
<keyword evidence="6 11" id="KW-1133">Transmembrane helix</keyword>
<evidence type="ECO:0000256" key="1">
    <source>
        <dbReference type="ARBA" id="ARBA00004651"/>
    </source>
</evidence>
<feature type="domain" description="HAMP" evidence="13">
    <location>
        <begin position="305"/>
        <end position="357"/>
    </location>
</feature>
<dbReference type="PANTHER" id="PTHR32089">
    <property type="entry name" value="METHYL-ACCEPTING CHEMOTAXIS PROTEIN MCPB"/>
    <property type="match status" value="1"/>
</dbReference>
<name>A0A9X2CSS6_9BACI</name>
<dbReference type="AlphaFoldDB" id="A0A9X2CSS6"/>
<evidence type="ECO:0000256" key="10">
    <source>
        <dbReference type="PROSITE-ProRule" id="PRU00284"/>
    </source>
</evidence>
<dbReference type="RefSeq" id="WP_250096455.1">
    <property type="nucleotide sequence ID" value="NZ_JAKRYL010000009.1"/>
</dbReference>
<gene>
    <name evidence="14" type="ORF">MF646_10550</name>
</gene>
<dbReference type="SMART" id="SM00283">
    <property type="entry name" value="MA"/>
    <property type="match status" value="1"/>
</dbReference>
<evidence type="ECO:0000256" key="4">
    <source>
        <dbReference type="ARBA" id="ARBA00022500"/>
    </source>
</evidence>
<keyword evidence="8 10" id="KW-0807">Transducer</keyword>
<dbReference type="Proteomes" id="UP001139150">
    <property type="component" value="Unassembled WGS sequence"/>
</dbReference>